<evidence type="ECO:0000256" key="2">
    <source>
        <dbReference type="SAM" id="MobiDB-lite"/>
    </source>
</evidence>
<sequence length="695" mass="79785">MNNPGPAPKYGNWWRVPEPVLIKIFLQLRVQEVLKCSLVCKRWQEIATTEYLWHKLFLRDFDVQSDVAIKPGAESWRQEYARISSDIPSVNTEILYGHTNQVLHVSFSNNGKWFATCSKDANCIVWTATHPATKKYTYNMRSWSWKYTQWSAFNKSDTALLISGVQLPSINSVAGEIAVYAIDDENTYLKCRVRNRPYDVFGTWFSEKYLLSGDLYWLSSSVSCSIVWLNKADQEISSATKPVLTQLYKFYNPNGSSIRSITVADCPWFDNEKEEAYAAEAIVDEQENAAAIKKALQELAQAEGNPDFGLHDAHILYYDKEQNIVGNPLQDPKFKGLPPLVFNSDDSTDIDSDAEYPAAEMKALPLTIRYVDAFRRKYGRRRKEVCSSPSRKKSRKGTAKSSSRESSPRAEDVGEGSSNSQRNESSEERVPPNHSKYYVESSSDDDEEYRNPKYLIFTAGYLTYTPHQIAIKRMKNVHFPKLLDPGPSLKERIEKRRMEQRERRMRVEVETDWNNFPAVADKFDRVDKVIEMHGHITGMALSPDQRYLYVNVRAWPQGYVITDYIHPPPIAQEIDIHVIDLKRMTLVGKTYRAHKAFTGNIECFFIFLSVSDDYVASGAEDRHAYIWDRYYGMCLAKYPHEDVVNSVAFSPKSSDLLITASDDHTIKVWRSRATAKSLNVEILGEAAEFRKKKHK</sequence>
<reference evidence="4 5" key="1">
    <citation type="submission" date="2020-11" db="EMBL/GenBank/DDBJ databases">
        <authorList>
            <person name="Wallbank WR R."/>
            <person name="Pardo Diaz C."/>
            <person name="Kozak K."/>
            <person name="Martin S."/>
            <person name="Jiggins C."/>
            <person name="Moest M."/>
            <person name="Warren A I."/>
            <person name="Generalovic N T."/>
            <person name="Byers J.R.P. K."/>
            <person name="Montejo-Kovacevich G."/>
            <person name="Yen C E."/>
        </authorList>
    </citation>
    <scope>NUCLEOTIDE SEQUENCE [LARGE SCALE GENOMIC DNA]</scope>
</reference>
<evidence type="ECO:0000256" key="1">
    <source>
        <dbReference type="PROSITE-ProRule" id="PRU00221"/>
    </source>
</evidence>
<dbReference type="Gene3D" id="1.20.1280.50">
    <property type="match status" value="1"/>
</dbReference>
<dbReference type="GO" id="GO:0080008">
    <property type="term" value="C:Cul4-RING E3 ubiquitin ligase complex"/>
    <property type="evidence" value="ECO:0007669"/>
    <property type="project" value="InterPro"/>
</dbReference>
<dbReference type="OMA" id="NPRDSEM"/>
<feature type="compositionally biased region" description="Basic and acidic residues" evidence="2">
    <location>
        <begin position="402"/>
        <end position="412"/>
    </location>
</feature>
<dbReference type="InterPro" id="IPR011047">
    <property type="entry name" value="Quinoprotein_ADH-like_sf"/>
</dbReference>
<dbReference type="InterPro" id="IPR001680">
    <property type="entry name" value="WD40_rpt"/>
</dbReference>
<dbReference type="InterPro" id="IPR015943">
    <property type="entry name" value="WD40/YVTN_repeat-like_dom_sf"/>
</dbReference>
<dbReference type="PROSITE" id="PS50082">
    <property type="entry name" value="WD_REPEATS_2"/>
    <property type="match status" value="2"/>
</dbReference>
<dbReference type="Pfam" id="PF12937">
    <property type="entry name" value="F-box-like"/>
    <property type="match status" value="1"/>
</dbReference>
<dbReference type="GO" id="GO:0016567">
    <property type="term" value="P:protein ubiquitination"/>
    <property type="evidence" value="ECO:0007669"/>
    <property type="project" value="InterPro"/>
</dbReference>
<feature type="domain" description="F-box" evidence="3">
    <location>
        <begin position="10"/>
        <end position="56"/>
    </location>
</feature>
<accession>A0A7R8USV8</accession>
<evidence type="ECO:0000313" key="5">
    <source>
        <dbReference type="Proteomes" id="UP000594454"/>
    </source>
</evidence>
<organism evidence="4 5">
    <name type="scientific">Hermetia illucens</name>
    <name type="common">Black soldier fly</name>
    <dbReference type="NCBI Taxonomy" id="343691"/>
    <lineage>
        <taxon>Eukaryota</taxon>
        <taxon>Metazoa</taxon>
        <taxon>Ecdysozoa</taxon>
        <taxon>Arthropoda</taxon>
        <taxon>Hexapoda</taxon>
        <taxon>Insecta</taxon>
        <taxon>Pterygota</taxon>
        <taxon>Neoptera</taxon>
        <taxon>Endopterygota</taxon>
        <taxon>Diptera</taxon>
        <taxon>Brachycera</taxon>
        <taxon>Stratiomyomorpha</taxon>
        <taxon>Stratiomyidae</taxon>
        <taxon>Hermetiinae</taxon>
        <taxon>Hermetia</taxon>
    </lineage>
</organism>
<dbReference type="PANTHER" id="PTHR20995:SF17">
    <property type="entry name" value="F-BOX_WD REPEAT-CONTAINING PROTEIN 5"/>
    <property type="match status" value="1"/>
</dbReference>
<evidence type="ECO:0000313" key="4">
    <source>
        <dbReference type="EMBL" id="CAD7086351.1"/>
    </source>
</evidence>
<dbReference type="SMART" id="SM00256">
    <property type="entry name" value="FBOX"/>
    <property type="match status" value="1"/>
</dbReference>
<dbReference type="OrthoDB" id="192402at2759"/>
<name>A0A7R8USV8_HERIL</name>
<feature type="region of interest" description="Disordered" evidence="2">
    <location>
        <begin position="381"/>
        <end position="447"/>
    </location>
</feature>
<dbReference type="SUPFAM" id="SSF50998">
    <property type="entry name" value="Quinoprotein alcohol dehydrogenase-like"/>
    <property type="match status" value="1"/>
</dbReference>
<dbReference type="InterPro" id="IPR042508">
    <property type="entry name" value="FBXW5"/>
</dbReference>
<dbReference type="PROSITE" id="PS50181">
    <property type="entry name" value="FBOX"/>
    <property type="match status" value="1"/>
</dbReference>
<dbReference type="SUPFAM" id="SSF81383">
    <property type="entry name" value="F-box domain"/>
    <property type="match status" value="1"/>
</dbReference>
<dbReference type="PROSITE" id="PS50294">
    <property type="entry name" value="WD_REPEATS_REGION"/>
    <property type="match status" value="2"/>
</dbReference>
<feature type="repeat" description="WD" evidence="1">
    <location>
        <begin position="95"/>
        <end position="126"/>
    </location>
</feature>
<dbReference type="EMBL" id="LR899011">
    <property type="protein sequence ID" value="CAD7086351.1"/>
    <property type="molecule type" value="Genomic_DNA"/>
</dbReference>
<feature type="repeat" description="WD" evidence="1">
    <location>
        <begin position="637"/>
        <end position="669"/>
    </location>
</feature>
<gene>
    <name evidence="4" type="ORF">HERILL_LOCUS9130</name>
</gene>
<dbReference type="SMART" id="SM00320">
    <property type="entry name" value="WD40"/>
    <property type="match status" value="3"/>
</dbReference>
<keyword evidence="5" id="KW-1185">Reference proteome</keyword>
<evidence type="ECO:0000259" key="3">
    <source>
        <dbReference type="PROSITE" id="PS50181"/>
    </source>
</evidence>
<keyword evidence="1" id="KW-0853">WD repeat</keyword>
<dbReference type="Proteomes" id="UP000594454">
    <property type="component" value="Chromosome 3"/>
</dbReference>
<dbReference type="GO" id="GO:0019005">
    <property type="term" value="C:SCF ubiquitin ligase complex"/>
    <property type="evidence" value="ECO:0007669"/>
    <property type="project" value="InterPro"/>
</dbReference>
<dbReference type="AlphaFoldDB" id="A0A7R8USV8"/>
<dbReference type="Gene3D" id="2.130.10.10">
    <property type="entry name" value="YVTN repeat-like/Quinoprotein amine dehydrogenase"/>
    <property type="match status" value="2"/>
</dbReference>
<dbReference type="InParanoid" id="A0A7R8USV8"/>
<dbReference type="InterPro" id="IPR001810">
    <property type="entry name" value="F-box_dom"/>
</dbReference>
<dbReference type="FunCoup" id="A0A7R8USV8">
    <property type="interactions" value="78"/>
</dbReference>
<dbReference type="InterPro" id="IPR036047">
    <property type="entry name" value="F-box-like_dom_sf"/>
</dbReference>
<protein>
    <recommendedName>
        <fullName evidence="3">F-box domain-containing protein</fullName>
    </recommendedName>
</protein>
<dbReference type="PANTHER" id="PTHR20995">
    <property type="entry name" value="F-BOX/WD REPEAT-CONTAINING PROTEIN 5"/>
    <property type="match status" value="1"/>
</dbReference>
<proteinExistence type="predicted"/>
<dbReference type="Pfam" id="PF00400">
    <property type="entry name" value="WD40"/>
    <property type="match status" value="3"/>
</dbReference>